<organism evidence="2 3">
    <name type="scientific">Lactuca sativa</name>
    <name type="common">Garden lettuce</name>
    <dbReference type="NCBI Taxonomy" id="4236"/>
    <lineage>
        <taxon>Eukaryota</taxon>
        <taxon>Viridiplantae</taxon>
        <taxon>Streptophyta</taxon>
        <taxon>Embryophyta</taxon>
        <taxon>Tracheophyta</taxon>
        <taxon>Spermatophyta</taxon>
        <taxon>Magnoliopsida</taxon>
        <taxon>eudicotyledons</taxon>
        <taxon>Gunneridae</taxon>
        <taxon>Pentapetalae</taxon>
        <taxon>asterids</taxon>
        <taxon>campanulids</taxon>
        <taxon>Asterales</taxon>
        <taxon>Asteraceae</taxon>
        <taxon>Cichorioideae</taxon>
        <taxon>Cichorieae</taxon>
        <taxon>Lactucinae</taxon>
        <taxon>Lactuca</taxon>
    </lineage>
</organism>
<evidence type="ECO:0000313" key="2">
    <source>
        <dbReference type="EMBL" id="KAJ0208062.1"/>
    </source>
</evidence>
<keyword evidence="3" id="KW-1185">Reference proteome</keyword>
<dbReference type="Proteomes" id="UP000235145">
    <property type="component" value="Unassembled WGS sequence"/>
</dbReference>
<evidence type="ECO:0000313" key="3">
    <source>
        <dbReference type="Proteomes" id="UP000235145"/>
    </source>
</evidence>
<dbReference type="AlphaFoldDB" id="A0A9R1VNM9"/>
<sequence length="91" mass="10385">MTNIIVEKKTERTSLFEFPSNETGVEGINLTPVMGQKTNDQKENKDKEGNCEEDNGETKVIEKDGKNNENENDEEKNNDEAKEINNHEETI</sequence>
<comment type="caution">
    <text evidence="2">The sequence shown here is derived from an EMBL/GenBank/DDBJ whole genome shotgun (WGS) entry which is preliminary data.</text>
</comment>
<protein>
    <submittedName>
        <fullName evidence="2">Uncharacterized protein</fullName>
    </submittedName>
</protein>
<name>A0A9R1VNM9_LACSA</name>
<feature type="compositionally biased region" description="Basic and acidic residues" evidence="1">
    <location>
        <begin position="39"/>
        <end position="69"/>
    </location>
</feature>
<feature type="compositionally biased region" description="Basic and acidic residues" evidence="1">
    <location>
        <begin position="78"/>
        <end position="91"/>
    </location>
</feature>
<proteinExistence type="predicted"/>
<reference evidence="2 3" key="1">
    <citation type="journal article" date="2017" name="Nat. Commun.">
        <title>Genome assembly with in vitro proximity ligation data and whole-genome triplication in lettuce.</title>
        <authorList>
            <person name="Reyes-Chin-Wo S."/>
            <person name="Wang Z."/>
            <person name="Yang X."/>
            <person name="Kozik A."/>
            <person name="Arikit S."/>
            <person name="Song C."/>
            <person name="Xia L."/>
            <person name="Froenicke L."/>
            <person name="Lavelle D.O."/>
            <person name="Truco M.J."/>
            <person name="Xia R."/>
            <person name="Zhu S."/>
            <person name="Xu C."/>
            <person name="Xu H."/>
            <person name="Xu X."/>
            <person name="Cox K."/>
            <person name="Korf I."/>
            <person name="Meyers B.C."/>
            <person name="Michelmore R.W."/>
        </authorList>
    </citation>
    <scope>NUCLEOTIDE SEQUENCE [LARGE SCALE GENOMIC DNA]</scope>
    <source>
        <strain evidence="3">cv. Salinas</strain>
        <tissue evidence="2">Seedlings</tissue>
    </source>
</reference>
<accession>A0A9R1VNM9</accession>
<gene>
    <name evidence="2" type="ORF">LSAT_V11C500259010</name>
</gene>
<feature type="region of interest" description="Disordered" evidence="1">
    <location>
        <begin position="19"/>
        <end position="91"/>
    </location>
</feature>
<evidence type="ECO:0000256" key="1">
    <source>
        <dbReference type="SAM" id="MobiDB-lite"/>
    </source>
</evidence>
<dbReference type="EMBL" id="NBSK02000005">
    <property type="protein sequence ID" value="KAJ0208062.1"/>
    <property type="molecule type" value="Genomic_DNA"/>
</dbReference>